<evidence type="ECO:0000256" key="5">
    <source>
        <dbReference type="SAM" id="MobiDB-lite"/>
    </source>
</evidence>
<dbReference type="AlphaFoldDB" id="A0A4U0XCP4"/>
<keyword evidence="2 6" id="KW-0812">Transmembrane</keyword>
<dbReference type="PANTHER" id="PTHR31465:SF8">
    <property type="entry name" value="DOMAIN PROTEIN, PUTATIVE (AFU_ORTHOLOGUE AFUA_6G14140)-RELATED"/>
    <property type="match status" value="1"/>
</dbReference>
<evidence type="ECO:0000313" key="8">
    <source>
        <dbReference type="Proteomes" id="UP000309340"/>
    </source>
</evidence>
<dbReference type="STRING" id="329884.A0A4U0XCP4"/>
<dbReference type="InterPro" id="IPR007568">
    <property type="entry name" value="RTA1"/>
</dbReference>
<organism evidence="7 8">
    <name type="scientific">Friedmanniomyces simplex</name>
    <dbReference type="NCBI Taxonomy" id="329884"/>
    <lineage>
        <taxon>Eukaryota</taxon>
        <taxon>Fungi</taxon>
        <taxon>Dikarya</taxon>
        <taxon>Ascomycota</taxon>
        <taxon>Pezizomycotina</taxon>
        <taxon>Dothideomycetes</taxon>
        <taxon>Dothideomycetidae</taxon>
        <taxon>Mycosphaerellales</taxon>
        <taxon>Teratosphaeriaceae</taxon>
        <taxon>Friedmanniomyces</taxon>
    </lineage>
</organism>
<name>A0A4U0XCP4_9PEZI</name>
<dbReference type="Pfam" id="PF04479">
    <property type="entry name" value="RTA1"/>
    <property type="match status" value="1"/>
</dbReference>
<evidence type="ECO:0000256" key="4">
    <source>
        <dbReference type="ARBA" id="ARBA00023136"/>
    </source>
</evidence>
<comment type="subcellular location">
    <subcellularLocation>
        <location evidence="1">Membrane</location>
        <topology evidence="1">Multi-pass membrane protein</topology>
    </subcellularLocation>
</comment>
<dbReference type="GO" id="GO:0000324">
    <property type="term" value="C:fungal-type vacuole"/>
    <property type="evidence" value="ECO:0007669"/>
    <property type="project" value="TreeGrafter"/>
</dbReference>
<reference evidence="7 8" key="1">
    <citation type="submission" date="2017-03" db="EMBL/GenBank/DDBJ databases">
        <title>Genomes of endolithic fungi from Antarctica.</title>
        <authorList>
            <person name="Coleine C."/>
            <person name="Masonjones S."/>
            <person name="Stajich J.E."/>
        </authorList>
    </citation>
    <scope>NUCLEOTIDE SEQUENCE [LARGE SCALE GENOMIC DNA]</scope>
    <source>
        <strain evidence="7 8">CCFEE 5184</strain>
    </source>
</reference>
<accession>A0A4U0XCP4</accession>
<sequence>MVHYHQICTEVTPQCPIADTTYGYRPNLAGNIILLVIFAVCTLAQIYLGLRHRLRAFTVATAVGCGGEAIGYGGRLMMHANPWDANGFKVQICCLVLAPSFLAAGIYLTLKHLVLFFGAEKSRIRPGLYTAIFISCDVVSILVQAGGGGIAASETSSLVKIGDDLIVAGISFQVATMFVCMCLAGDFGYQLYKHQSMRAVTTAEVEEGRELPSSFRYYAICSSVAFVCIFIRCVYRVPEMAGGWGAPLMQQQAEFMVLDGGMIAIAAILMTVAHPGIFFPAIGSRNRKAALKERDAASPTESLRTDEMAEKNQV</sequence>
<protein>
    <recommendedName>
        <fullName evidence="9">Sphingoid long-chain base transporter RSB1</fullName>
    </recommendedName>
</protein>
<evidence type="ECO:0000256" key="2">
    <source>
        <dbReference type="ARBA" id="ARBA00022692"/>
    </source>
</evidence>
<evidence type="ECO:0000256" key="3">
    <source>
        <dbReference type="ARBA" id="ARBA00022989"/>
    </source>
</evidence>
<dbReference type="EMBL" id="NAJQ01000257">
    <property type="protein sequence ID" value="TKA73596.1"/>
    <property type="molecule type" value="Genomic_DNA"/>
</dbReference>
<feature type="transmembrane region" description="Helical" evidence="6">
    <location>
        <begin position="257"/>
        <end position="282"/>
    </location>
</feature>
<comment type="caution">
    <text evidence="7">The sequence shown here is derived from an EMBL/GenBank/DDBJ whole genome shotgun (WGS) entry which is preliminary data.</text>
</comment>
<feature type="region of interest" description="Disordered" evidence="5">
    <location>
        <begin position="292"/>
        <end position="314"/>
    </location>
</feature>
<keyword evidence="8" id="KW-1185">Reference proteome</keyword>
<feature type="transmembrane region" description="Helical" evidence="6">
    <location>
        <begin position="165"/>
        <end position="189"/>
    </location>
</feature>
<feature type="transmembrane region" description="Helical" evidence="6">
    <location>
        <begin position="88"/>
        <end position="110"/>
    </location>
</feature>
<gene>
    <name evidence="7" type="ORF">B0A55_05717</name>
</gene>
<dbReference type="GO" id="GO:0005886">
    <property type="term" value="C:plasma membrane"/>
    <property type="evidence" value="ECO:0007669"/>
    <property type="project" value="TreeGrafter"/>
</dbReference>
<dbReference type="Proteomes" id="UP000309340">
    <property type="component" value="Unassembled WGS sequence"/>
</dbReference>
<feature type="compositionally biased region" description="Basic and acidic residues" evidence="5">
    <location>
        <begin position="303"/>
        <end position="314"/>
    </location>
</feature>
<dbReference type="OrthoDB" id="4521223at2759"/>
<feature type="transmembrane region" description="Helical" evidence="6">
    <location>
        <begin position="217"/>
        <end position="237"/>
    </location>
</feature>
<keyword evidence="4 6" id="KW-0472">Membrane</keyword>
<evidence type="ECO:0000256" key="1">
    <source>
        <dbReference type="ARBA" id="ARBA00004141"/>
    </source>
</evidence>
<feature type="transmembrane region" description="Helical" evidence="6">
    <location>
        <begin position="28"/>
        <end position="50"/>
    </location>
</feature>
<feature type="transmembrane region" description="Helical" evidence="6">
    <location>
        <begin position="131"/>
        <end position="153"/>
    </location>
</feature>
<evidence type="ECO:0000313" key="7">
    <source>
        <dbReference type="EMBL" id="TKA73596.1"/>
    </source>
</evidence>
<feature type="transmembrane region" description="Helical" evidence="6">
    <location>
        <begin position="57"/>
        <end position="76"/>
    </location>
</feature>
<evidence type="ECO:0008006" key="9">
    <source>
        <dbReference type="Google" id="ProtNLM"/>
    </source>
</evidence>
<keyword evidence="3 6" id="KW-1133">Transmembrane helix</keyword>
<dbReference type="PANTHER" id="PTHR31465">
    <property type="entry name" value="PROTEIN RTA1-RELATED"/>
    <property type="match status" value="1"/>
</dbReference>
<proteinExistence type="predicted"/>
<evidence type="ECO:0000256" key="6">
    <source>
        <dbReference type="SAM" id="Phobius"/>
    </source>
</evidence>